<feature type="transmembrane region" description="Helical" evidence="6">
    <location>
        <begin position="359"/>
        <end position="379"/>
    </location>
</feature>
<feature type="transmembrane region" description="Helical" evidence="6">
    <location>
        <begin position="323"/>
        <end position="339"/>
    </location>
</feature>
<keyword evidence="4 6" id="KW-1133">Transmembrane helix</keyword>
<dbReference type="GO" id="GO:0022857">
    <property type="term" value="F:transmembrane transporter activity"/>
    <property type="evidence" value="ECO:0007669"/>
    <property type="project" value="InterPro"/>
</dbReference>
<feature type="transmembrane region" description="Helical" evidence="6">
    <location>
        <begin position="12"/>
        <end position="29"/>
    </location>
</feature>
<feature type="transmembrane region" description="Helical" evidence="6">
    <location>
        <begin position="444"/>
        <end position="466"/>
    </location>
</feature>
<reference evidence="7 8" key="1">
    <citation type="submission" date="2016-10" db="EMBL/GenBank/DDBJ databases">
        <authorList>
            <person name="de Groot N.N."/>
        </authorList>
    </citation>
    <scope>NUCLEOTIDE SEQUENCE [LARGE SCALE GENOMIC DNA]</scope>
    <source>
        <strain evidence="7 8">DSM 2179</strain>
    </source>
</reference>
<evidence type="ECO:0000256" key="2">
    <source>
        <dbReference type="ARBA" id="ARBA00007349"/>
    </source>
</evidence>
<evidence type="ECO:0000256" key="3">
    <source>
        <dbReference type="ARBA" id="ARBA00022692"/>
    </source>
</evidence>
<evidence type="ECO:0000256" key="5">
    <source>
        <dbReference type="ARBA" id="ARBA00023136"/>
    </source>
</evidence>
<dbReference type="InterPro" id="IPR001898">
    <property type="entry name" value="SLC13A/DASS"/>
</dbReference>
<feature type="transmembrane region" description="Helical" evidence="6">
    <location>
        <begin position="391"/>
        <end position="424"/>
    </location>
</feature>
<sequence>MKNLFGQSKLPAIILTLGTVLVLWFIPVPEGLNLQAWRLFAIFMGTVVGFMLQPVELGTVAFVAMVFAALTGALSFPQVLSAFSGSTVWLIVSAFILARAFIITGLGRRIAYITMRAFGDSSLKLVYSLALSDLIIGPAIPSNSARAGGLVFPIVQSLAEAFDSYPGKSARKIGAYLVVCVFHLDLVVSAMFLTAMVGNPIAVGIAKKVLDVDITWIGWFVAAVVPGTVALLAIPYVLYKVYPPEIKETPEAKVIAAKALTDMGPMSRSEKYLLFVFVFLLALWATASITKIEVTLIAFMGLAILLLTRVLSWNDVISEKRAWDTLVWVGSVITMSDYLNKTGFIPWFSRLLENQMVGVGMLTAVVLSFVIYLYSHYFFASMSAHVTAMYAALITLGAAAGAPAFISVFVVAIASNICGCLTHFGTGPAPVYFGAGYVDQKTWWKIGFGVSLMHIVIWLGVGGVWWKILGYW</sequence>
<dbReference type="GO" id="GO:0016020">
    <property type="term" value="C:membrane"/>
    <property type="evidence" value="ECO:0007669"/>
    <property type="project" value="UniProtKB-SubCell"/>
</dbReference>
<gene>
    <name evidence="7" type="ORF">SAMN05660742_10727</name>
</gene>
<dbReference type="EMBL" id="FNZK01000007">
    <property type="protein sequence ID" value="SEJ41170.1"/>
    <property type="molecule type" value="Genomic_DNA"/>
</dbReference>
<evidence type="ECO:0000256" key="6">
    <source>
        <dbReference type="SAM" id="Phobius"/>
    </source>
</evidence>
<dbReference type="PIRSF" id="PIRSF002457">
    <property type="entry name" value="DASS"/>
    <property type="match status" value="1"/>
</dbReference>
<keyword evidence="8" id="KW-1185">Reference proteome</keyword>
<dbReference type="STRING" id="84035.SAMN05660742_10727"/>
<name>A0A1H6YV81_9FIRM</name>
<evidence type="ECO:0000256" key="1">
    <source>
        <dbReference type="ARBA" id="ARBA00004141"/>
    </source>
</evidence>
<dbReference type="PANTHER" id="PTHR42826">
    <property type="entry name" value="DICARBOXYLATE TRANSPORTER 2.1, CHLOROPLASTIC"/>
    <property type="match status" value="1"/>
</dbReference>
<evidence type="ECO:0000256" key="4">
    <source>
        <dbReference type="ARBA" id="ARBA00022989"/>
    </source>
</evidence>
<dbReference type="Pfam" id="PF00939">
    <property type="entry name" value="Na_sulph_symp"/>
    <property type="match status" value="1"/>
</dbReference>
<protein>
    <submittedName>
        <fullName evidence="7">Divalent anion:Na+ symporter, DASS family</fullName>
    </submittedName>
</protein>
<organism evidence="7 8">
    <name type="scientific">Propionispira arboris</name>
    <dbReference type="NCBI Taxonomy" id="84035"/>
    <lineage>
        <taxon>Bacteria</taxon>
        <taxon>Bacillati</taxon>
        <taxon>Bacillota</taxon>
        <taxon>Negativicutes</taxon>
        <taxon>Selenomonadales</taxon>
        <taxon>Selenomonadaceae</taxon>
        <taxon>Propionispira</taxon>
    </lineage>
</organism>
<keyword evidence="3 6" id="KW-0812">Transmembrane</keyword>
<feature type="transmembrane region" description="Helical" evidence="6">
    <location>
        <begin position="86"/>
        <end position="106"/>
    </location>
</feature>
<dbReference type="NCBIfam" id="TIGR00785">
    <property type="entry name" value="dass"/>
    <property type="match status" value="1"/>
</dbReference>
<feature type="transmembrane region" description="Helical" evidence="6">
    <location>
        <begin position="295"/>
        <end position="311"/>
    </location>
</feature>
<feature type="transmembrane region" description="Helical" evidence="6">
    <location>
        <begin position="272"/>
        <end position="289"/>
    </location>
</feature>
<accession>A0A1H6YV81</accession>
<evidence type="ECO:0000313" key="7">
    <source>
        <dbReference type="EMBL" id="SEJ41170.1"/>
    </source>
</evidence>
<dbReference type="Proteomes" id="UP000199662">
    <property type="component" value="Unassembled WGS sequence"/>
</dbReference>
<evidence type="ECO:0000313" key="8">
    <source>
        <dbReference type="Proteomes" id="UP000199662"/>
    </source>
</evidence>
<proteinExistence type="inferred from homology"/>
<dbReference type="RefSeq" id="WP_091830841.1">
    <property type="nucleotide sequence ID" value="NZ_FNZK01000007.1"/>
</dbReference>
<comment type="similarity">
    <text evidence="2">Belongs to the SLC13A/DASS transporter (TC 2.A.47) family. DIT1 subfamily.</text>
</comment>
<dbReference type="AlphaFoldDB" id="A0A1H6YV81"/>
<keyword evidence="5 6" id="KW-0472">Membrane</keyword>
<comment type="subcellular location">
    <subcellularLocation>
        <location evidence="1">Membrane</location>
        <topology evidence="1">Multi-pass membrane protein</topology>
    </subcellularLocation>
</comment>
<feature type="transmembrane region" description="Helical" evidence="6">
    <location>
        <begin position="216"/>
        <end position="239"/>
    </location>
</feature>
<dbReference type="InterPro" id="IPR030676">
    <property type="entry name" value="CitT-rel"/>
</dbReference>
<feature type="transmembrane region" description="Helical" evidence="6">
    <location>
        <begin position="173"/>
        <end position="196"/>
    </location>
</feature>
<feature type="transmembrane region" description="Helical" evidence="6">
    <location>
        <begin position="59"/>
        <end position="80"/>
    </location>
</feature>